<keyword evidence="1" id="KW-1133">Transmembrane helix</keyword>
<evidence type="ECO:0000313" key="2">
    <source>
        <dbReference type="EMBL" id="MDB2000344.1"/>
    </source>
</evidence>
<dbReference type="AlphaFoldDB" id="A0AAW6ASI2"/>
<reference evidence="2" key="1">
    <citation type="submission" date="2023-01" db="EMBL/GenBank/DDBJ databases">
        <title>Human gut microbiome strain richness.</title>
        <authorList>
            <person name="Chen-Liaw A."/>
        </authorList>
    </citation>
    <scope>NUCLEOTIDE SEQUENCE</scope>
    <source>
        <strain evidence="2">B1_m1001713B170214d0_201011</strain>
    </source>
</reference>
<proteinExistence type="predicted"/>
<accession>A0AAW6ASI2</accession>
<dbReference type="EMBL" id="JAQLGM010000018">
    <property type="protein sequence ID" value="MDB2000344.1"/>
    <property type="molecule type" value="Genomic_DNA"/>
</dbReference>
<protein>
    <submittedName>
        <fullName evidence="2">Uncharacterized protein</fullName>
    </submittedName>
</protein>
<keyword evidence="1" id="KW-0812">Transmembrane</keyword>
<feature type="transmembrane region" description="Helical" evidence="1">
    <location>
        <begin position="47"/>
        <end position="71"/>
    </location>
</feature>
<evidence type="ECO:0000256" key="1">
    <source>
        <dbReference type="SAM" id="Phobius"/>
    </source>
</evidence>
<dbReference type="RefSeq" id="WP_044911118.1">
    <property type="nucleotide sequence ID" value="NZ_JADMOJ010000057.1"/>
</dbReference>
<sequence length="79" mass="8955">METIGNYIVPAIRIMVDFLLLGVIARCTYILYMAWQDGDIQKAFQSIWKRILAGIIGICAMELVYAVAQIYGYTGAIYR</sequence>
<dbReference type="Proteomes" id="UP001300871">
    <property type="component" value="Unassembled WGS sequence"/>
</dbReference>
<name>A0AAW6ASI2_CLOSY</name>
<evidence type="ECO:0000313" key="3">
    <source>
        <dbReference type="Proteomes" id="UP001300871"/>
    </source>
</evidence>
<gene>
    <name evidence="2" type="ORF">PM006_09040</name>
</gene>
<feature type="transmembrane region" description="Helical" evidence="1">
    <location>
        <begin position="12"/>
        <end position="35"/>
    </location>
</feature>
<keyword evidence="1" id="KW-0472">Membrane</keyword>
<comment type="caution">
    <text evidence="2">The sequence shown here is derived from an EMBL/GenBank/DDBJ whole genome shotgun (WGS) entry which is preliminary data.</text>
</comment>
<organism evidence="2 3">
    <name type="scientific">Clostridium symbiosum</name>
    <name type="common">Bacteroides symbiosus</name>
    <dbReference type="NCBI Taxonomy" id="1512"/>
    <lineage>
        <taxon>Bacteria</taxon>
        <taxon>Bacillati</taxon>
        <taxon>Bacillota</taxon>
        <taxon>Clostridia</taxon>
        <taxon>Lachnospirales</taxon>
        <taxon>Lachnospiraceae</taxon>
        <taxon>Otoolea</taxon>
    </lineage>
</organism>